<evidence type="ECO:0000313" key="2">
    <source>
        <dbReference type="EMBL" id="KAF6024443.1"/>
    </source>
</evidence>
<dbReference type="AlphaFoldDB" id="A0A7J7JF24"/>
<dbReference type="Proteomes" id="UP000593567">
    <property type="component" value="Unassembled WGS sequence"/>
</dbReference>
<dbReference type="InterPro" id="IPR051524">
    <property type="entry name" value="BHMT"/>
</dbReference>
<dbReference type="InterPro" id="IPR036589">
    <property type="entry name" value="HCY_dom_sf"/>
</dbReference>
<dbReference type="Gene3D" id="3.20.20.330">
    <property type="entry name" value="Homocysteine-binding-like domain"/>
    <property type="match status" value="1"/>
</dbReference>
<gene>
    <name evidence="2" type="ORF">EB796_017250</name>
</gene>
<sequence>MDFREYLKTNKPVLIAEGYLFEFIRRGRVKPASFVPEVVLDYPECVRALHQEFVDAGTDVVQAFTVRSFLIFKDIVNTN</sequence>
<organism evidence="2 3">
    <name type="scientific">Bugula neritina</name>
    <name type="common">Brown bryozoan</name>
    <name type="synonym">Sertularia neritina</name>
    <dbReference type="NCBI Taxonomy" id="10212"/>
    <lineage>
        <taxon>Eukaryota</taxon>
        <taxon>Metazoa</taxon>
        <taxon>Spiralia</taxon>
        <taxon>Lophotrochozoa</taxon>
        <taxon>Bryozoa</taxon>
        <taxon>Gymnolaemata</taxon>
        <taxon>Cheilostomatida</taxon>
        <taxon>Flustrina</taxon>
        <taxon>Buguloidea</taxon>
        <taxon>Bugulidae</taxon>
        <taxon>Bugula</taxon>
    </lineage>
</organism>
<dbReference type="PANTHER" id="PTHR46120:SF4">
    <property type="entry name" value="HCY-BINDING DOMAIN-CONTAINING PROTEIN"/>
    <property type="match status" value="1"/>
</dbReference>
<name>A0A7J7JF24_BUGNE</name>
<dbReference type="PANTHER" id="PTHR46120">
    <property type="entry name" value="BETAINE--HOMOCYSTEINE S-METHYLTRANSFERASE 1"/>
    <property type="match status" value="1"/>
</dbReference>
<dbReference type="GO" id="GO:0047150">
    <property type="term" value="F:betaine-homocysteine S-methyltransferase activity"/>
    <property type="evidence" value="ECO:0007669"/>
    <property type="project" value="TreeGrafter"/>
</dbReference>
<evidence type="ECO:0000313" key="3">
    <source>
        <dbReference type="Proteomes" id="UP000593567"/>
    </source>
</evidence>
<protein>
    <recommendedName>
        <fullName evidence="4">Hcy-binding domain-containing protein</fullName>
    </recommendedName>
</protein>
<accession>A0A7J7JF24</accession>
<comment type="caution">
    <text evidence="2">The sequence shown here is derived from an EMBL/GenBank/DDBJ whole genome shotgun (WGS) entry which is preliminary data.</text>
</comment>
<proteinExistence type="predicted"/>
<evidence type="ECO:0000256" key="1">
    <source>
        <dbReference type="ARBA" id="ARBA00034478"/>
    </source>
</evidence>
<evidence type="ECO:0008006" key="4">
    <source>
        <dbReference type="Google" id="ProtNLM"/>
    </source>
</evidence>
<dbReference type="GO" id="GO:0009086">
    <property type="term" value="P:methionine biosynthetic process"/>
    <property type="evidence" value="ECO:0007669"/>
    <property type="project" value="TreeGrafter"/>
</dbReference>
<dbReference type="EMBL" id="VXIV02002580">
    <property type="protein sequence ID" value="KAF6024443.1"/>
    <property type="molecule type" value="Genomic_DNA"/>
</dbReference>
<dbReference type="SUPFAM" id="SSF82282">
    <property type="entry name" value="Homocysteine S-methyltransferase"/>
    <property type="match status" value="1"/>
</dbReference>
<reference evidence="2" key="1">
    <citation type="submission" date="2020-06" db="EMBL/GenBank/DDBJ databases">
        <title>Draft genome of Bugula neritina, a colonial animal packing powerful symbionts and potential medicines.</title>
        <authorList>
            <person name="Rayko M."/>
        </authorList>
    </citation>
    <scope>NUCLEOTIDE SEQUENCE [LARGE SCALE GENOMIC DNA]</scope>
    <source>
        <strain evidence="2">Kwan_BN1</strain>
    </source>
</reference>
<dbReference type="OrthoDB" id="261426at2759"/>
<comment type="pathway">
    <text evidence="1">Amino-acid biosynthesis; L-methionine biosynthesis via de novo pathway.</text>
</comment>
<keyword evidence="3" id="KW-1185">Reference proteome</keyword>